<proteinExistence type="predicted"/>
<evidence type="ECO:0000313" key="2">
    <source>
        <dbReference type="Proteomes" id="UP001060085"/>
    </source>
</evidence>
<reference evidence="2" key="1">
    <citation type="journal article" date="2023" name="Nat. Plants">
        <title>Single-cell RNA sequencing provides a high-resolution roadmap for understanding the multicellular compartmentation of specialized metabolism.</title>
        <authorList>
            <person name="Sun S."/>
            <person name="Shen X."/>
            <person name="Li Y."/>
            <person name="Li Y."/>
            <person name="Wang S."/>
            <person name="Li R."/>
            <person name="Zhang H."/>
            <person name="Shen G."/>
            <person name="Guo B."/>
            <person name="Wei J."/>
            <person name="Xu J."/>
            <person name="St-Pierre B."/>
            <person name="Chen S."/>
            <person name="Sun C."/>
        </authorList>
    </citation>
    <scope>NUCLEOTIDE SEQUENCE [LARGE SCALE GENOMIC DNA]</scope>
</reference>
<evidence type="ECO:0000313" key="1">
    <source>
        <dbReference type="EMBL" id="KAI5677721.1"/>
    </source>
</evidence>
<accession>A0ACC0BYL9</accession>
<organism evidence="1 2">
    <name type="scientific">Catharanthus roseus</name>
    <name type="common">Madagascar periwinkle</name>
    <name type="synonym">Vinca rosea</name>
    <dbReference type="NCBI Taxonomy" id="4058"/>
    <lineage>
        <taxon>Eukaryota</taxon>
        <taxon>Viridiplantae</taxon>
        <taxon>Streptophyta</taxon>
        <taxon>Embryophyta</taxon>
        <taxon>Tracheophyta</taxon>
        <taxon>Spermatophyta</taxon>
        <taxon>Magnoliopsida</taxon>
        <taxon>eudicotyledons</taxon>
        <taxon>Gunneridae</taxon>
        <taxon>Pentapetalae</taxon>
        <taxon>asterids</taxon>
        <taxon>lamiids</taxon>
        <taxon>Gentianales</taxon>
        <taxon>Apocynaceae</taxon>
        <taxon>Rauvolfioideae</taxon>
        <taxon>Vinceae</taxon>
        <taxon>Catharanthinae</taxon>
        <taxon>Catharanthus</taxon>
    </lineage>
</organism>
<dbReference type="Proteomes" id="UP001060085">
    <property type="component" value="Linkage Group LG02"/>
</dbReference>
<keyword evidence="2" id="KW-1185">Reference proteome</keyword>
<comment type="caution">
    <text evidence="1">The sequence shown here is derived from an EMBL/GenBank/DDBJ whole genome shotgun (WGS) entry which is preliminary data.</text>
</comment>
<dbReference type="EMBL" id="CM044702">
    <property type="protein sequence ID" value="KAI5677721.1"/>
    <property type="molecule type" value="Genomic_DNA"/>
</dbReference>
<gene>
    <name evidence="1" type="ORF">M9H77_08671</name>
</gene>
<protein>
    <submittedName>
        <fullName evidence="1">Uncharacterized protein</fullName>
    </submittedName>
</protein>
<name>A0ACC0BYL9_CATRO</name>
<sequence length="1741" mass="194813">MNLQAHMSGQLSGQVPNQTGASLPGIPQHSGTSLATQMQIPVTQRNVAHMDTEFVKARRYMTQKIFEFLSQRLQQTHDMPPRRILDLVKRLEEALFKNAQSKEDYVNLATLESRLQVFIERLSLSNHAQQFSHMNSQSSVGTMIPTPGMPQSGNTAVMGTSSIDNPGNGVNGISSSTINSGTFLPASNGLSSVGAQGPLGNGYPQSTSNFSISSGGNNMVTTLGGQRMASQMIPTPGYNNTSNDTVNNGANNQSYMNFESSNIMGAFSSVDSTVVSQPLQHKQHGGQNSRILHSLGSHMGGGIRSSLQKSYASSNGTLNGGLGMITSNSHMVNGPGASEGYLSGTIYGNSSRSLQPSFDHNQRPLLQSDGYAISNADSSGCGDLYTPATSVGPVMNNQNMGAVTLQSMPKSNAPLMSTQSMVNSSQQAASLQSHPIDQTEKNVQSQHVLSENHVRSHPRQFPHQSHQFPAAHLVQNQRQQKQQIQQHQVLGKTDAFSRLQLPTDLGATVKSDPGMEHHEETLNAQVADQFQFSETQNQFPNNSLDDHQRGAHLVSFPSGTQDMCSSITHTSEPMQQFVHQSQFVTDSQSEFSGLPGGIQSEAVAQAQWYPKSQDGSHVQGSFTHEQNVQDEFRHRITGRDEAQQNNLSSDGSVIGQSIASTRSDKPSNISSAVCRSGNLSRDRQFYNQQRWLLFLRHARRCPAPEGKCPDPNCIHVQNLLKHMEKCDSLQCTFPRCCATKILISHHKRCKDASCPVCIPVKKFLQAQLKAYGRPPFGSGFANSVNGSLKTFDTAENRSILKTVVETPEDLQPSLKRMKIEQSTQAVVHEIEDSSLPVPAIIESQVLLDTRVEQKVNPAIMKSEVREVKMEVPATVGQASPKALVMRMENLDDSFTGLHTDTIVANNPDGLLKQENIKIEKEAVQTKQEDTSLTSDGAGASKSGKSKIKGVSLTELFTPEQVREHIAGLRQWVGQSKSKAEKNQAMEHSMSENSCQLCAVEKLTFEPPPIYCTPCGARIKRNAMYYTFGTGDTRHYLCIPCYNEARGDTIVVDGTTVPKARLEKKKNDEETEEWWVQCDKCEAWQHQICALFNGRRNEAGQAEYTCPNCYITEVERGERKPLPQSAVLGAKDLPRTILSDHIEQRLARRLKHEKQERARVQGKNIDEIPGAEGLVVRVVSSVDKKLEVKPRFLEIFQEENYPSEFPYKSKVLLLFQKIEGVEVCLFGMYVQEFGSECQQPNHRRVYLSYLDSVKYFRPEVKTVSGEALRTFVYHEILIGYLEYCKKRGFTSCYIWACPPLKGEDYILYCHPEIQKTPKSDKLREWYLSMLRKASKENVVVDLTNLYDHFFVTSGECKAKVTASRLPYFDGDYWPGAAEDMIYQLQQEEDGRKQHKKGIIKKTITKRALKASGQTDLSGNASKDLLLMHKLGETISPMKEDFIMVHLQHACNHCCILMVSGNRWVCSQCKNFQLCEKCYESEQKLEDRERHPIHQKDKHVLYPVEINDVPVDTKDRDEILESEFFDTRQAFLSLCQGNHYQYDTLRRAKHSSMMVLYHLHNPTAPAFVTTCNVCHLDIEAGQGWRCEICPEYDVCNSCYQKDGGIDHPHKLTNHPSADRDAQNQEARQQRVLQLRKMLDLLVHASQCRSAQCLYPNCRKVKGLFRHGISCKVRASGGCLLCKRMWYLLQIHARACKESECHVPRCRDLKEHFRKQQQQSDSRRRAAVMEMMRQRAAEVAGGNA</sequence>